<evidence type="ECO:0000256" key="6">
    <source>
        <dbReference type="ARBA" id="ARBA00023136"/>
    </source>
</evidence>
<dbReference type="PANTHER" id="PTHR11730:SF89">
    <property type="entry name" value="AMMONIUM TRANSPORTER SLL0108-RELATED"/>
    <property type="match status" value="1"/>
</dbReference>
<feature type="transmembrane region" description="Helical" evidence="8">
    <location>
        <begin position="110"/>
        <end position="128"/>
    </location>
</feature>
<comment type="caution">
    <text evidence="10">The sequence shown here is derived from an EMBL/GenBank/DDBJ whole genome shotgun (WGS) entry which is preliminary data.</text>
</comment>
<accession>A0A8I1X2A6</accession>
<evidence type="ECO:0000256" key="8">
    <source>
        <dbReference type="RuleBase" id="RU362002"/>
    </source>
</evidence>
<dbReference type="SUPFAM" id="SSF111352">
    <property type="entry name" value="Ammonium transporter"/>
    <property type="match status" value="1"/>
</dbReference>
<evidence type="ECO:0000259" key="9">
    <source>
        <dbReference type="Pfam" id="PF00909"/>
    </source>
</evidence>
<gene>
    <name evidence="10" type="primary">amt</name>
    <name evidence="10" type="ORF">HA142_01385</name>
</gene>
<dbReference type="EMBL" id="JAAORC010000001">
    <property type="protein sequence ID" value="MBO8222161.1"/>
    <property type="molecule type" value="Genomic_DNA"/>
</dbReference>
<comment type="subcellular location">
    <subcellularLocation>
        <location evidence="8">Cell membrane</location>
        <topology evidence="8">Multi-pass membrane protein</topology>
    </subcellularLocation>
    <subcellularLocation>
        <location evidence="1">Membrane</location>
        <topology evidence="1">Multi-pass membrane protein</topology>
    </subcellularLocation>
</comment>
<evidence type="ECO:0000256" key="4">
    <source>
        <dbReference type="ARBA" id="ARBA00022692"/>
    </source>
</evidence>
<dbReference type="InterPro" id="IPR029020">
    <property type="entry name" value="Ammonium/urea_transptr"/>
</dbReference>
<evidence type="ECO:0000313" key="11">
    <source>
        <dbReference type="Proteomes" id="UP000666562"/>
    </source>
</evidence>
<feature type="domain" description="Ammonium transporter AmtB-like" evidence="9">
    <location>
        <begin position="78"/>
        <end position="479"/>
    </location>
</feature>
<feature type="transmembrane region" description="Helical" evidence="8">
    <location>
        <begin position="300"/>
        <end position="324"/>
    </location>
</feature>
<keyword evidence="7 8" id="KW-0924">Ammonia transport</keyword>
<proteinExistence type="inferred from homology"/>
<keyword evidence="5 8" id="KW-1133">Transmembrane helix</keyword>
<organism evidence="10 11">
    <name type="scientific">Prochlorococcus marinus str. XMU1401</name>
    <dbReference type="NCBI Taxonomy" id="2052594"/>
    <lineage>
        <taxon>Bacteria</taxon>
        <taxon>Bacillati</taxon>
        <taxon>Cyanobacteriota</taxon>
        <taxon>Cyanophyceae</taxon>
        <taxon>Synechococcales</taxon>
        <taxon>Prochlorococcaceae</taxon>
        <taxon>Prochlorococcus</taxon>
    </lineage>
</organism>
<feature type="transmembrane region" description="Helical" evidence="8">
    <location>
        <begin position="354"/>
        <end position="375"/>
    </location>
</feature>
<keyword evidence="6 8" id="KW-0472">Membrane</keyword>
<keyword evidence="3 8" id="KW-0813">Transport</keyword>
<feature type="transmembrane region" description="Helical" evidence="8">
    <location>
        <begin position="268"/>
        <end position="288"/>
    </location>
</feature>
<feature type="transmembrane region" description="Helical" evidence="8">
    <location>
        <begin position="235"/>
        <end position="256"/>
    </location>
</feature>
<dbReference type="PROSITE" id="PS01219">
    <property type="entry name" value="AMMONIUM_TRANSP"/>
    <property type="match status" value="1"/>
</dbReference>
<keyword evidence="4 8" id="KW-0812">Transmembrane</keyword>
<evidence type="ECO:0000313" key="10">
    <source>
        <dbReference type="EMBL" id="MBO8222161.1"/>
    </source>
</evidence>
<dbReference type="InterPro" id="IPR001905">
    <property type="entry name" value="Ammonium_transpt"/>
</dbReference>
<evidence type="ECO:0000256" key="1">
    <source>
        <dbReference type="ARBA" id="ARBA00004141"/>
    </source>
</evidence>
<feature type="transmembrane region" description="Helical" evidence="8">
    <location>
        <begin position="170"/>
        <end position="190"/>
    </location>
</feature>
<evidence type="ECO:0000256" key="5">
    <source>
        <dbReference type="ARBA" id="ARBA00022989"/>
    </source>
</evidence>
<dbReference type="InterPro" id="IPR024041">
    <property type="entry name" value="NH4_transpt_AmtB-like_dom"/>
</dbReference>
<feature type="transmembrane region" description="Helical" evidence="8">
    <location>
        <begin position="331"/>
        <end position="348"/>
    </location>
</feature>
<feature type="transmembrane region" description="Helical" evidence="8">
    <location>
        <begin position="197"/>
        <end position="215"/>
    </location>
</feature>
<evidence type="ECO:0000256" key="2">
    <source>
        <dbReference type="ARBA" id="ARBA00005887"/>
    </source>
</evidence>
<dbReference type="Gene3D" id="1.10.3430.10">
    <property type="entry name" value="Ammonium transporter AmtB like domains"/>
    <property type="match status" value="1"/>
</dbReference>
<feature type="transmembrane region" description="Helical" evidence="8">
    <location>
        <begin position="427"/>
        <end position="451"/>
    </location>
</feature>
<feature type="transmembrane region" description="Helical" evidence="8">
    <location>
        <begin position="40"/>
        <end position="58"/>
    </location>
</feature>
<reference evidence="10" key="1">
    <citation type="submission" date="2020-03" db="EMBL/GenBank/DDBJ databases">
        <title>Genome differentiation and subclade ecological adaptation of Prochlorococcus HLII clade in the global ocean.</title>
        <authorList>
            <person name="Yan W."/>
            <person name="Fen X."/>
            <person name="Zhang W."/>
        </authorList>
    </citation>
    <scope>NUCLEOTIDE SEQUENCE</scope>
    <source>
        <strain evidence="10">XMU1401</strain>
    </source>
</reference>
<feature type="transmembrane region" description="Helical" evidence="8">
    <location>
        <begin position="78"/>
        <end position="98"/>
    </location>
</feature>
<dbReference type="AlphaFoldDB" id="A0A8I1X2A6"/>
<dbReference type="PANTHER" id="PTHR11730">
    <property type="entry name" value="AMMONIUM TRANSPORTER"/>
    <property type="match status" value="1"/>
</dbReference>
<feature type="transmembrane region" description="Helical" evidence="8">
    <location>
        <begin position="387"/>
        <end position="407"/>
    </location>
</feature>
<dbReference type="Pfam" id="PF00909">
    <property type="entry name" value="Ammonium_transp"/>
    <property type="match status" value="1"/>
</dbReference>
<dbReference type="GO" id="GO:0005886">
    <property type="term" value="C:plasma membrane"/>
    <property type="evidence" value="ECO:0007669"/>
    <property type="project" value="UniProtKB-SubCell"/>
</dbReference>
<protein>
    <recommendedName>
        <fullName evidence="8">Ammonium transporter</fullName>
    </recommendedName>
</protein>
<dbReference type="NCBIfam" id="TIGR00836">
    <property type="entry name" value="amt"/>
    <property type="match status" value="1"/>
</dbReference>
<name>A0A8I1X2A6_PROMR</name>
<evidence type="ECO:0000256" key="3">
    <source>
        <dbReference type="ARBA" id="ARBA00022448"/>
    </source>
</evidence>
<sequence>MTTALQTPQRRSRSRLQDASLVNGPMLLLRSIRGFSSNRSMLWLATVPLALFGLGIFNLSAHAADLPELNAAFLANNLWLLIATILVIFMNAGFAMVEAGMCRSKNAVNILAKNLFVFALAVTSYWFIGYSLMYGGSVADGWLYFGGLFFDPTVTADMVTDAGLVPTVDFLFQSAFAGTAATIVSGLVAERVKFGEFVVFAVVLTAFIYPIAGSWKWNGGWLDSLGFVDFAGSSIVHSVGAWAGLVGAMLLGPRIGKYSDGKPQAMPGHNMAIATLGALVLWIGWYGFNPGSQLAMDQWVPYVAVTTTLAAAAGAIGATIVSTLTSGKPDLTMIINGILAGLVSITAGCGDMTLAGAWFAGLVGGIIVVFSVAALDAAEIDDPVGAFSVHGVCGVWGTVVIGLWGTAVQGDGAGMGLFNGGGITLLLVQALGAAAYAIWTLVTCWIAWSVIGGLFGGIRVSEEEETQGLDIGEHGMEAYPDFASAK</sequence>
<dbReference type="GO" id="GO:0097272">
    <property type="term" value="P:ammonium homeostasis"/>
    <property type="evidence" value="ECO:0007669"/>
    <property type="project" value="TreeGrafter"/>
</dbReference>
<dbReference type="InterPro" id="IPR018047">
    <property type="entry name" value="Ammonium_transpt_CS"/>
</dbReference>
<evidence type="ECO:0000256" key="7">
    <source>
        <dbReference type="ARBA" id="ARBA00023177"/>
    </source>
</evidence>
<dbReference type="Proteomes" id="UP000666562">
    <property type="component" value="Unassembled WGS sequence"/>
</dbReference>
<dbReference type="GO" id="GO:0008519">
    <property type="term" value="F:ammonium channel activity"/>
    <property type="evidence" value="ECO:0007669"/>
    <property type="project" value="InterPro"/>
</dbReference>
<comment type="similarity">
    <text evidence="2 8">Belongs to the ammonia transporter channel (TC 1.A.11.2) family.</text>
</comment>
<dbReference type="RefSeq" id="WP_011817755.1">
    <property type="nucleotide sequence ID" value="NZ_JAAORC010000001.1"/>
</dbReference>